<evidence type="ECO:0000256" key="1">
    <source>
        <dbReference type="SAM" id="MobiDB-lite"/>
    </source>
</evidence>
<evidence type="ECO:0000313" key="2">
    <source>
        <dbReference type="EMBL" id="RCS41469.1"/>
    </source>
</evidence>
<comment type="caution">
    <text evidence="2">The sequence shown here is derived from an EMBL/GenBank/DDBJ whole genome shotgun (WGS) entry which is preliminary data.</text>
</comment>
<dbReference type="Proteomes" id="UP000253562">
    <property type="component" value="Unassembled WGS sequence"/>
</dbReference>
<dbReference type="EMBL" id="QPEX01000045">
    <property type="protein sequence ID" value="RCS41469.1"/>
    <property type="molecule type" value="Genomic_DNA"/>
</dbReference>
<evidence type="ECO:0000313" key="3">
    <source>
        <dbReference type="Proteomes" id="UP000253562"/>
    </source>
</evidence>
<gene>
    <name evidence="2" type="ORF">DTL42_23225</name>
</gene>
<organism evidence="2 3">
    <name type="scientific">Bremerella cremea</name>
    <dbReference type="NCBI Taxonomy" id="1031537"/>
    <lineage>
        <taxon>Bacteria</taxon>
        <taxon>Pseudomonadati</taxon>
        <taxon>Planctomycetota</taxon>
        <taxon>Planctomycetia</taxon>
        <taxon>Pirellulales</taxon>
        <taxon>Pirellulaceae</taxon>
        <taxon>Bremerella</taxon>
    </lineage>
</organism>
<dbReference type="OrthoDB" id="244263at2"/>
<evidence type="ECO:0008006" key="4">
    <source>
        <dbReference type="Google" id="ProtNLM"/>
    </source>
</evidence>
<dbReference type="AlphaFoldDB" id="A0A368KL47"/>
<feature type="compositionally biased region" description="Basic and acidic residues" evidence="1">
    <location>
        <begin position="463"/>
        <end position="473"/>
    </location>
</feature>
<sequence>MKLIRKHWGKLLGLAGGCFLLLVILLVAAPTIMAYGPIRDFLLHQLFNGQEVTVAVDSVSVGWFQSTKIEHLQVAQRENKFDVDVAVITNDLSLFQLISQPRQLGNLVIERPAIVLQLPSETSDLFNRGPEAAPSIDEAQLQAALSRTIDVSVFDASVEVRKPGQGEPWGFQKIAFLAQLRPGQTEAEGPSLLVPEATLMEHQQLTQAMCDDLLKFVAPVVTGVTKVDGDVSLSLKEIRVPLADRQNSVGKGTLSIHEVNLTGSPLVQKITDFLGVGASVEVFTDCNIEFELVDRRIYHEGLDFGVGNLRVRTHGFVGLDKSLDLIAEIPIPLAETGELLTGDKPNPLLAALRGKTIQIPIVGTLDNPQIDGQRLGNSLLSTAESTLRDLLQNENLELNLQGDDGQIDVEQIMGLTGALLQGANREGGLLDQMRQRRETPQQGSTDAAKEEAPPQGLLKRFFRRVEKSLKEPPPDGETATPPNVSEDGAIDL</sequence>
<accession>A0A368KL47</accession>
<name>A0A368KL47_9BACT</name>
<reference evidence="2 3" key="1">
    <citation type="submission" date="2018-07" db="EMBL/GenBank/DDBJ databases">
        <title>Comparative genomes isolates from brazilian mangrove.</title>
        <authorList>
            <person name="De Araujo J.E."/>
            <person name="Taketani R.G."/>
            <person name="Silva M.C.P."/>
            <person name="Lourenco M.V."/>
            <person name="Oliveira V.M."/>
            <person name="Andreote F.D."/>
        </authorList>
    </citation>
    <scope>NUCLEOTIDE SEQUENCE [LARGE SCALE GENOMIC DNA]</scope>
    <source>
        <strain evidence="2 3">HEX PRIS-MGV</strain>
    </source>
</reference>
<dbReference type="RefSeq" id="WP_114372710.1">
    <property type="nucleotide sequence ID" value="NZ_QPEX01000045.1"/>
</dbReference>
<proteinExistence type="predicted"/>
<feature type="region of interest" description="Disordered" evidence="1">
    <location>
        <begin position="435"/>
        <end position="492"/>
    </location>
</feature>
<protein>
    <recommendedName>
        <fullName evidence="4">AsmA family protein</fullName>
    </recommendedName>
</protein>